<keyword evidence="3" id="KW-1185">Reference proteome</keyword>
<dbReference type="Proteomes" id="UP000028007">
    <property type="component" value="Unassembled WGS sequence"/>
</dbReference>
<dbReference type="SUPFAM" id="SSF53474">
    <property type="entry name" value="alpha/beta-Hydrolases"/>
    <property type="match status" value="1"/>
</dbReference>
<dbReference type="Pfam" id="PF12697">
    <property type="entry name" value="Abhydrolase_6"/>
    <property type="match status" value="1"/>
</dbReference>
<name>A0A081PLH0_9SPHI</name>
<evidence type="ECO:0000313" key="2">
    <source>
        <dbReference type="EMBL" id="KEQ31543.1"/>
    </source>
</evidence>
<dbReference type="EMBL" id="JNFF01000013">
    <property type="protein sequence ID" value="KEQ31543.1"/>
    <property type="molecule type" value="Genomic_DNA"/>
</dbReference>
<organism evidence="2 3">
    <name type="scientific">Pedobacter antarcticus 4BY</name>
    <dbReference type="NCBI Taxonomy" id="1358423"/>
    <lineage>
        <taxon>Bacteria</taxon>
        <taxon>Pseudomonadati</taxon>
        <taxon>Bacteroidota</taxon>
        <taxon>Sphingobacteriia</taxon>
        <taxon>Sphingobacteriales</taxon>
        <taxon>Sphingobacteriaceae</taxon>
        <taxon>Pedobacter</taxon>
    </lineage>
</organism>
<evidence type="ECO:0000313" key="3">
    <source>
        <dbReference type="Proteomes" id="UP000028007"/>
    </source>
</evidence>
<reference evidence="2 3" key="1">
    <citation type="journal article" date="1992" name="Int. J. Syst. Bacteriol.">
        <title>Sphingobacterium antarcticus sp. nov. a Psychrotrophic Bacterium from the Soils of Schirmacher Oasis, Antarctica.</title>
        <authorList>
            <person name="Shivaji S."/>
            <person name="Ray M.K."/>
            <person name="Rao N.S."/>
            <person name="Saiserr L."/>
            <person name="Jagannadham M.V."/>
            <person name="Kumar G.S."/>
            <person name="Reddy G."/>
            <person name="Bhargava P.M."/>
        </authorList>
    </citation>
    <scope>NUCLEOTIDE SEQUENCE [LARGE SCALE GENOMIC DNA]</scope>
    <source>
        <strain evidence="2 3">4BY</strain>
    </source>
</reference>
<comment type="caution">
    <text evidence="2">The sequence shown here is derived from an EMBL/GenBank/DDBJ whole genome shotgun (WGS) entry which is preliminary data.</text>
</comment>
<dbReference type="AlphaFoldDB" id="A0A081PLH0"/>
<evidence type="ECO:0000259" key="1">
    <source>
        <dbReference type="Pfam" id="PF12697"/>
    </source>
</evidence>
<accession>A0A081PLH0</accession>
<gene>
    <name evidence="2" type="ORF">N180_11095</name>
</gene>
<protein>
    <recommendedName>
        <fullName evidence="1">AB hydrolase-1 domain-containing protein</fullName>
    </recommendedName>
</protein>
<sequence>MPDGLISLYFGQTLPTMKVYKEIVAQARELTSSGITEQETILWKLLCYAAKMPLRKNQEELISRAAQITLQAPDTYFSGGILPFNVFKWGSGSKLILITHGWSSKAADFSSLITALIAIENATVVAFDAPGNGSSPGELSNLILYTEALQAIYREFGNPDIVIGHSLGAMANMMSLEQADIKPELLISIAPVINLKALFNNMMEAVDVPVKIRENFFERFFERFKVPANAYDLTSYTLSAASIDHWIAYDDQDAVVNTDFLIEFLKLHPAIETTLYSGTGHEKLIRREELLQELMQRIRRIV</sequence>
<dbReference type="OrthoDB" id="1490177at2"/>
<dbReference type="Gene3D" id="3.40.50.1820">
    <property type="entry name" value="alpha/beta hydrolase"/>
    <property type="match status" value="1"/>
</dbReference>
<feature type="domain" description="AB hydrolase-1" evidence="1">
    <location>
        <begin position="96"/>
        <end position="213"/>
    </location>
</feature>
<dbReference type="InterPro" id="IPR000073">
    <property type="entry name" value="AB_hydrolase_1"/>
</dbReference>
<dbReference type="InterPro" id="IPR029058">
    <property type="entry name" value="AB_hydrolase_fold"/>
</dbReference>
<dbReference type="eggNOG" id="COG1073">
    <property type="taxonomic scope" value="Bacteria"/>
</dbReference>
<proteinExistence type="predicted"/>